<evidence type="ECO:0000259" key="3">
    <source>
        <dbReference type="Pfam" id="PF08797"/>
    </source>
</evidence>
<dbReference type="RefSeq" id="WP_132120627.1">
    <property type="nucleotide sequence ID" value="NZ_SMJU01000013.1"/>
</dbReference>
<organism evidence="4 5">
    <name type="scientific">Arundinibacter roseus</name>
    <dbReference type="NCBI Taxonomy" id="2070510"/>
    <lineage>
        <taxon>Bacteria</taxon>
        <taxon>Pseudomonadati</taxon>
        <taxon>Bacteroidota</taxon>
        <taxon>Cytophagia</taxon>
        <taxon>Cytophagales</taxon>
        <taxon>Spirosomataceae</taxon>
        <taxon>Arundinibacter</taxon>
    </lineage>
</organism>
<keyword evidence="5" id="KW-1185">Reference proteome</keyword>
<dbReference type="OrthoDB" id="5769937at2"/>
<dbReference type="Proteomes" id="UP000295706">
    <property type="component" value="Unassembled WGS sequence"/>
</dbReference>
<evidence type="ECO:0000256" key="1">
    <source>
        <dbReference type="ARBA" id="ARBA00022723"/>
    </source>
</evidence>
<evidence type="ECO:0000313" key="4">
    <source>
        <dbReference type="EMBL" id="TDB61827.1"/>
    </source>
</evidence>
<sequence length="100" mass="11569">MHHEFDRALSEGFVTHISHFQLRRQPTHPSDPSAVAIYTGRFKIGYVPVRHVQKIAEELDRGDHFGITLSGYYPYKIIFEQLELRLTNQTLQSSLSQPAF</sequence>
<feature type="domain" description="HIRAN" evidence="3">
    <location>
        <begin position="13"/>
        <end position="63"/>
    </location>
</feature>
<dbReference type="Pfam" id="PF08797">
    <property type="entry name" value="HIRAN"/>
    <property type="match status" value="1"/>
</dbReference>
<evidence type="ECO:0000313" key="5">
    <source>
        <dbReference type="Proteomes" id="UP000295706"/>
    </source>
</evidence>
<accession>A0A4R4K376</accession>
<dbReference type="InterPro" id="IPR014905">
    <property type="entry name" value="HIRAN"/>
</dbReference>
<keyword evidence="1" id="KW-0479">Metal-binding</keyword>
<gene>
    <name evidence="4" type="ORF">EZE20_18965</name>
</gene>
<dbReference type="GO" id="GO:0008270">
    <property type="term" value="F:zinc ion binding"/>
    <property type="evidence" value="ECO:0007669"/>
    <property type="project" value="InterPro"/>
</dbReference>
<comment type="caution">
    <text evidence="4">The sequence shown here is derived from an EMBL/GenBank/DDBJ whole genome shotgun (WGS) entry which is preliminary data.</text>
</comment>
<dbReference type="EMBL" id="SMJU01000013">
    <property type="protein sequence ID" value="TDB61827.1"/>
    <property type="molecule type" value="Genomic_DNA"/>
</dbReference>
<name>A0A4R4K376_9BACT</name>
<keyword evidence="2" id="KW-0378">Hydrolase</keyword>
<dbReference type="AlphaFoldDB" id="A0A4R4K376"/>
<protein>
    <recommendedName>
        <fullName evidence="3">HIRAN domain-containing protein</fullName>
    </recommendedName>
</protein>
<dbReference type="Gene3D" id="3.30.70.2330">
    <property type="match status" value="1"/>
</dbReference>
<proteinExistence type="predicted"/>
<dbReference type="GO" id="GO:0016818">
    <property type="term" value="F:hydrolase activity, acting on acid anhydrides, in phosphorus-containing anhydrides"/>
    <property type="evidence" value="ECO:0007669"/>
    <property type="project" value="InterPro"/>
</dbReference>
<dbReference type="GO" id="GO:0003676">
    <property type="term" value="F:nucleic acid binding"/>
    <property type="evidence" value="ECO:0007669"/>
    <property type="project" value="InterPro"/>
</dbReference>
<reference evidence="4 5" key="1">
    <citation type="submission" date="2019-02" db="EMBL/GenBank/DDBJ databases">
        <title>Arundinibacter roseus gen. nov., sp. nov., a new member of the family Cytophagaceae.</title>
        <authorList>
            <person name="Szuroczki S."/>
            <person name="Khayer B."/>
            <person name="Sproer C."/>
            <person name="Toumi M."/>
            <person name="Szabo A."/>
            <person name="Felfoldi T."/>
            <person name="Schumann P."/>
            <person name="Toth E."/>
        </authorList>
    </citation>
    <scope>NUCLEOTIDE SEQUENCE [LARGE SCALE GENOMIC DNA]</scope>
    <source>
        <strain evidence="4 5">DMA-k-7a</strain>
    </source>
</reference>
<evidence type="ECO:0000256" key="2">
    <source>
        <dbReference type="ARBA" id="ARBA00022801"/>
    </source>
</evidence>